<comment type="caution">
    <text evidence="4">The sequence shown here is derived from an EMBL/GenBank/DDBJ whole genome shotgun (WGS) entry which is preliminary data.</text>
</comment>
<evidence type="ECO:0000256" key="1">
    <source>
        <dbReference type="ARBA" id="ARBA00008520"/>
    </source>
</evidence>
<dbReference type="Proteomes" id="UP001183615">
    <property type="component" value="Unassembled WGS sequence"/>
</dbReference>
<keyword evidence="3" id="KW-0732">Signal</keyword>
<dbReference type="Pfam" id="PF01547">
    <property type="entry name" value="SBP_bac_1"/>
    <property type="match status" value="1"/>
</dbReference>
<dbReference type="EMBL" id="JAVREV010000001">
    <property type="protein sequence ID" value="MDT0441479.1"/>
    <property type="molecule type" value="Genomic_DNA"/>
</dbReference>
<comment type="similarity">
    <text evidence="1">Belongs to the bacterial solute-binding protein 1 family.</text>
</comment>
<dbReference type="InterPro" id="IPR050490">
    <property type="entry name" value="Bact_solute-bd_prot1"/>
</dbReference>
<name>A0ABU2S137_9ACTN</name>
<keyword evidence="5" id="KW-1185">Reference proteome</keyword>
<dbReference type="Gene3D" id="3.40.190.10">
    <property type="entry name" value="Periplasmic binding protein-like II"/>
    <property type="match status" value="3"/>
</dbReference>
<feature type="signal peptide" evidence="3">
    <location>
        <begin position="1"/>
        <end position="23"/>
    </location>
</feature>
<feature type="chain" id="PRO_5047140153" evidence="3">
    <location>
        <begin position="24"/>
        <end position="434"/>
    </location>
</feature>
<evidence type="ECO:0000256" key="3">
    <source>
        <dbReference type="SAM" id="SignalP"/>
    </source>
</evidence>
<keyword evidence="2" id="KW-0813">Transport</keyword>
<reference evidence="5" key="1">
    <citation type="submission" date="2023-07" db="EMBL/GenBank/DDBJ databases">
        <title>30 novel species of actinomycetes from the DSMZ collection.</title>
        <authorList>
            <person name="Nouioui I."/>
        </authorList>
    </citation>
    <scope>NUCLEOTIDE SEQUENCE [LARGE SCALE GENOMIC DNA]</scope>
    <source>
        <strain evidence="5">DSM 41886</strain>
    </source>
</reference>
<gene>
    <name evidence="4" type="ORF">RM779_02525</name>
</gene>
<dbReference type="PANTHER" id="PTHR43649:SF29">
    <property type="entry name" value="OSMOPROTECTIVE COMPOUNDS-BINDING PROTEIN GGTB"/>
    <property type="match status" value="1"/>
</dbReference>
<proteinExistence type="inferred from homology"/>
<sequence length="434" mass="46097">MTSSPRPARRLMTALALLLPATACGLGGGTQDPPLAVLGPWTGAEERDFERQLASFEETYGIDVAYQGTTATREVLLSGVQSGDPPDIAILPGLGDLADYAARGLLYPLPGDAVPPGAFDAPWLARPAGPDEERYWVPVKVDLKSMVWHEAGLDPARGGPHGVAEWCLGMLSDATSGWPGTDWIEDILLQQSGADVYNAWATGQLPWTDEAVAAAWETWGAFMAGDEEAADAALRTDHRGRDGRGGLLLDGGSGPDGCTLEHQGSFARSLYGAEDARRLDFTPSARLLPGAAPDAGREVEVSADFAALFRENEDAETLLAFLADVETQTARAGAAADPGPGQGPEWPLFSAHDEVLPAHYPAGVSRRIAEQLHGAERLCLDASDVMPPTVGRLFYEKVLEFLADPLQDPEGLLAEIQLIQDQPPHVPALEQVCG</sequence>
<protein>
    <submittedName>
        <fullName evidence="4">Carbohydrate ABC transporter substrate-binding protein</fullName>
    </submittedName>
</protein>
<dbReference type="SUPFAM" id="SSF53850">
    <property type="entry name" value="Periplasmic binding protein-like II"/>
    <property type="match status" value="1"/>
</dbReference>
<dbReference type="InterPro" id="IPR006059">
    <property type="entry name" value="SBP"/>
</dbReference>
<dbReference type="PANTHER" id="PTHR43649">
    <property type="entry name" value="ARABINOSE-BINDING PROTEIN-RELATED"/>
    <property type="match status" value="1"/>
</dbReference>
<evidence type="ECO:0000313" key="4">
    <source>
        <dbReference type="EMBL" id="MDT0441479.1"/>
    </source>
</evidence>
<accession>A0ABU2S137</accession>
<evidence type="ECO:0000256" key="2">
    <source>
        <dbReference type="ARBA" id="ARBA00022448"/>
    </source>
</evidence>
<dbReference type="RefSeq" id="WP_311615286.1">
    <property type="nucleotide sequence ID" value="NZ_JAVREV010000001.1"/>
</dbReference>
<evidence type="ECO:0000313" key="5">
    <source>
        <dbReference type="Proteomes" id="UP001183615"/>
    </source>
</evidence>
<organism evidence="4 5">
    <name type="scientific">Streptomyces johnsoniae</name>
    <dbReference type="NCBI Taxonomy" id="3075532"/>
    <lineage>
        <taxon>Bacteria</taxon>
        <taxon>Bacillati</taxon>
        <taxon>Actinomycetota</taxon>
        <taxon>Actinomycetes</taxon>
        <taxon>Kitasatosporales</taxon>
        <taxon>Streptomycetaceae</taxon>
        <taxon>Streptomyces</taxon>
    </lineage>
</organism>